<comment type="caution">
    <text evidence="1">The sequence shown here is derived from an EMBL/GenBank/DDBJ whole genome shotgun (WGS) entry which is preliminary data.</text>
</comment>
<dbReference type="AlphaFoldDB" id="A0A3M6TF22"/>
<organism evidence="1 2">
    <name type="scientific">Pocillopora damicornis</name>
    <name type="common">Cauliflower coral</name>
    <name type="synonym">Millepora damicornis</name>
    <dbReference type="NCBI Taxonomy" id="46731"/>
    <lineage>
        <taxon>Eukaryota</taxon>
        <taxon>Metazoa</taxon>
        <taxon>Cnidaria</taxon>
        <taxon>Anthozoa</taxon>
        <taxon>Hexacorallia</taxon>
        <taxon>Scleractinia</taxon>
        <taxon>Astrocoeniina</taxon>
        <taxon>Pocilloporidae</taxon>
        <taxon>Pocillopora</taxon>
    </lineage>
</organism>
<gene>
    <name evidence="1" type="ORF">pdam_00017277</name>
</gene>
<sequence>MVGGKLDPNQSWTDQVSGLNLWVPPFLPSTFFFDIDDKQYLFESLYLDILNKHAPQRQAHIRGNQIPFMNEQWRKAIRHRNKLWKKFTHQRTDANYAEYKK</sequence>
<accession>A0A3M6TF22</accession>
<evidence type="ECO:0000313" key="1">
    <source>
        <dbReference type="EMBL" id="RMX40006.1"/>
    </source>
</evidence>
<keyword evidence="2" id="KW-1185">Reference proteome</keyword>
<dbReference type="Proteomes" id="UP000275408">
    <property type="component" value="Unassembled WGS sequence"/>
</dbReference>
<name>A0A3M6TF22_POCDA</name>
<reference evidence="1 2" key="1">
    <citation type="journal article" date="2018" name="Sci. Rep.">
        <title>Comparative analysis of the Pocillopora damicornis genome highlights role of immune system in coral evolution.</title>
        <authorList>
            <person name="Cunning R."/>
            <person name="Bay R.A."/>
            <person name="Gillette P."/>
            <person name="Baker A.C."/>
            <person name="Traylor-Knowles N."/>
        </authorList>
    </citation>
    <scope>NUCLEOTIDE SEQUENCE [LARGE SCALE GENOMIC DNA]</scope>
    <source>
        <strain evidence="1">RSMAS</strain>
        <tissue evidence="1">Whole animal</tissue>
    </source>
</reference>
<protein>
    <submittedName>
        <fullName evidence="1">Uncharacterized protein</fullName>
    </submittedName>
</protein>
<proteinExistence type="predicted"/>
<evidence type="ECO:0000313" key="2">
    <source>
        <dbReference type="Proteomes" id="UP000275408"/>
    </source>
</evidence>
<dbReference type="EMBL" id="RCHS01003692">
    <property type="protein sequence ID" value="RMX40006.1"/>
    <property type="molecule type" value="Genomic_DNA"/>
</dbReference>